<dbReference type="GO" id="GO:0008270">
    <property type="term" value="F:zinc ion binding"/>
    <property type="evidence" value="ECO:0007669"/>
    <property type="project" value="InterPro"/>
</dbReference>
<feature type="compositionally biased region" description="Low complexity" evidence="3">
    <location>
        <begin position="115"/>
        <end position="140"/>
    </location>
</feature>
<dbReference type="Pfam" id="PF00172">
    <property type="entry name" value="Zn_clus"/>
    <property type="match status" value="1"/>
</dbReference>
<sequence>MSSILASTLLSEQSSSQTAPPPSTSAPAAAYKPRIRRKFPRTKLGCLTCRSRRKKCDERRPICQNCEKRKVACSWPALTEQKDEEANDNVSEKETLSNNQDRRTDERPTNHNLQSFTPTTTSIVPVSSRSSPSSTGSSSRPWYMQWSLPYNPHILQSSGSRLLFDRYLSQTCNAFSITPSSKNPFASYVLPLALSDELFMSCVLAASGADICYDETTDSHTKSVTWSHYSLVVRGLRNRLFNNTTEDVEDVLHILLLTMMLLMIEIMAATPVNLIFHHLLASRHLIHTILTSPTLLTAPSHLSLFGHLFELYSFRCLGSSIHPVTQLQTPISHSILDLHFFIGNFSSTPQYTFYSSIFAEQGHLLSAFLPEISTITSQPVTTKETHEHLSHRLRAWLPTPLSPEKTTSSILYQNALLLYLITLTSSHPLPTPEIQIRISICLPLLSSLYPSRLEGIVLWPSMIIGSCLTTEGEREVLRKAWGNARYKMRTVVWAQEMLEALWRRGKEEGGEDFWGPRGLAKVVEEEGR</sequence>
<dbReference type="InterPro" id="IPR001138">
    <property type="entry name" value="Zn2Cys6_DnaBD"/>
</dbReference>
<dbReference type="EMBL" id="KQ947419">
    <property type="protein sequence ID" value="KUJ14906.1"/>
    <property type="molecule type" value="Genomic_DNA"/>
</dbReference>
<dbReference type="CDD" id="cd00067">
    <property type="entry name" value="GAL4"/>
    <property type="match status" value="1"/>
</dbReference>
<dbReference type="RefSeq" id="XP_018069261.1">
    <property type="nucleotide sequence ID" value="XM_018218560.1"/>
</dbReference>
<gene>
    <name evidence="5" type="ORF">LY89DRAFT_720345</name>
</gene>
<dbReference type="InParanoid" id="A0A194X410"/>
<dbReference type="PANTHER" id="PTHR37534">
    <property type="entry name" value="TRANSCRIPTIONAL ACTIVATOR PROTEIN UGA3"/>
    <property type="match status" value="1"/>
</dbReference>
<dbReference type="Pfam" id="PF11951">
    <property type="entry name" value="Fungal_trans_2"/>
    <property type="match status" value="1"/>
</dbReference>
<comment type="subcellular location">
    <subcellularLocation>
        <location evidence="1">Nucleus</location>
    </subcellularLocation>
</comment>
<keyword evidence="2" id="KW-0539">Nucleus</keyword>
<evidence type="ECO:0000256" key="3">
    <source>
        <dbReference type="SAM" id="MobiDB-lite"/>
    </source>
</evidence>
<dbReference type="KEGG" id="psco:LY89DRAFT_720345"/>
<organism evidence="5 6">
    <name type="scientific">Mollisia scopiformis</name>
    <name type="common">Conifer needle endophyte fungus</name>
    <name type="synonym">Phialocephala scopiformis</name>
    <dbReference type="NCBI Taxonomy" id="149040"/>
    <lineage>
        <taxon>Eukaryota</taxon>
        <taxon>Fungi</taxon>
        <taxon>Dikarya</taxon>
        <taxon>Ascomycota</taxon>
        <taxon>Pezizomycotina</taxon>
        <taxon>Leotiomycetes</taxon>
        <taxon>Helotiales</taxon>
        <taxon>Mollisiaceae</taxon>
        <taxon>Mollisia</taxon>
    </lineage>
</organism>
<feature type="domain" description="Zn(2)-C6 fungal-type" evidence="4">
    <location>
        <begin position="45"/>
        <end position="75"/>
    </location>
</feature>
<dbReference type="SMART" id="SM00066">
    <property type="entry name" value="GAL4"/>
    <property type="match status" value="1"/>
</dbReference>
<dbReference type="AlphaFoldDB" id="A0A194X410"/>
<protein>
    <recommendedName>
        <fullName evidence="4">Zn(2)-C6 fungal-type domain-containing protein</fullName>
    </recommendedName>
</protein>
<dbReference type="GO" id="GO:0005634">
    <property type="term" value="C:nucleus"/>
    <property type="evidence" value="ECO:0007669"/>
    <property type="project" value="UniProtKB-SubCell"/>
</dbReference>
<name>A0A194X410_MOLSC</name>
<proteinExistence type="predicted"/>
<dbReference type="InterPro" id="IPR036864">
    <property type="entry name" value="Zn2-C6_fun-type_DNA-bd_sf"/>
</dbReference>
<evidence type="ECO:0000259" key="4">
    <source>
        <dbReference type="PROSITE" id="PS50048"/>
    </source>
</evidence>
<evidence type="ECO:0000256" key="2">
    <source>
        <dbReference type="ARBA" id="ARBA00023242"/>
    </source>
</evidence>
<feature type="compositionally biased region" description="Low complexity" evidence="3">
    <location>
        <begin position="1"/>
        <end position="18"/>
    </location>
</feature>
<dbReference type="Proteomes" id="UP000070700">
    <property type="component" value="Unassembled WGS sequence"/>
</dbReference>
<feature type="region of interest" description="Disordered" evidence="3">
    <location>
        <begin position="1"/>
        <end position="32"/>
    </location>
</feature>
<evidence type="ECO:0000256" key="1">
    <source>
        <dbReference type="ARBA" id="ARBA00004123"/>
    </source>
</evidence>
<dbReference type="SUPFAM" id="SSF57701">
    <property type="entry name" value="Zn2/Cys6 DNA-binding domain"/>
    <property type="match status" value="1"/>
</dbReference>
<keyword evidence="6" id="KW-1185">Reference proteome</keyword>
<evidence type="ECO:0000313" key="5">
    <source>
        <dbReference type="EMBL" id="KUJ14906.1"/>
    </source>
</evidence>
<dbReference type="OrthoDB" id="1919336at2759"/>
<feature type="compositionally biased region" description="Basic and acidic residues" evidence="3">
    <location>
        <begin position="90"/>
        <end position="109"/>
    </location>
</feature>
<dbReference type="PROSITE" id="PS50048">
    <property type="entry name" value="ZN2_CY6_FUNGAL_2"/>
    <property type="match status" value="1"/>
</dbReference>
<dbReference type="PANTHER" id="PTHR37534:SF46">
    <property type="entry name" value="ZN(II)2CYS6 TRANSCRIPTION FACTOR (EUROFUNG)"/>
    <property type="match status" value="1"/>
</dbReference>
<accession>A0A194X410</accession>
<dbReference type="PROSITE" id="PS00463">
    <property type="entry name" value="ZN2_CY6_FUNGAL_1"/>
    <property type="match status" value="1"/>
</dbReference>
<dbReference type="GO" id="GO:0000981">
    <property type="term" value="F:DNA-binding transcription factor activity, RNA polymerase II-specific"/>
    <property type="evidence" value="ECO:0007669"/>
    <property type="project" value="InterPro"/>
</dbReference>
<reference evidence="5 6" key="1">
    <citation type="submission" date="2015-10" db="EMBL/GenBank/DDBJ databases">
        <title>Full genome of DAOMC 229536 Phialocephala scopiformis, a fungal endophyte of spruce producing the potent anti-insectan compound rugulosin.</title>
        <authorList>
            <consortium name="DOE Joint Genome Institute"/>
            <person name="Walker A.K."/>
            <person name="Frasz S.L."/>
            <person name="Seifert K.A."/>
            <person name="Miller J.D."/>
            <person name="Mondo S.J."/>
            <person name="Labutti K."/>
            <person name="Lipzen A."/>
            <person name="Dockter R."/>
            <person name="Kennedy M."/>
            <person name="Grigoriev I.V."/>
            <person name="Spatafora J.W."/>
        </authorList>
    </citation>
    <scope>NUCLEOTIDE SEQUENCE [LARGE SCALE GENOMIC DNA]</scope>
    <source>
        <strain evidence="5 6">CBS 120377</strain>
    </source>
</reference>
<evidence type="ECO:0000313" key="6">
    <source>
        <dbReference type="Proteomes" id="UP000070700"/>
    </source>
</evidence>
<dbReference type="Gene3D" id="4.10.240.10">
    <property type="entry name" value="Zn(2)-C6 fungal-type DNA-binding domain"/>
    <property type="match status" value="1"/>
</dbReference>
<dbReference type="GeneID" id="28828286"/>
<dbReference type="InterPro" id="IPR021858">
    <property type="entry name" value="Fun_TF"/>
</dbReference>
<feature type="region of interest" description="Disordered" evidence="3">
    <location>
        <begin position="81"/>
        <end position="140"/>
    </location>
</feature>